<keyword evidence="1" id="KW-1133">Transmembrane helix</keyword>
<keyword evidence="3" id="KW-1185">Reference proteome</keyword>
<name>A0ABW5X8M2_9FLAO</name>
<sequence length="48" mass="5546">MEFRTKDAPFKTQRIVKLLSPEKTVDEIRRAALIFIGVMAIAYVAIYM</sequence>
<evidence type="ECO:0008006" key="4">
    <source>
        <dbReference type="Google" id="ProtNLM"/>
    </source>
</evidence>
<dbReference type="RefSeq" id="WP_251740774.1">
    <property type="nucleotide sequence ID" value="NZ_JBHUOJ010000027.1"/>
</dbReference>
<dbReference type="EMBL" id="JBHUOJ010000027">
    <property type="protein sequence ID" value="MFD2833996.1"/>
    <property type="molecule type" value="Genomic_DNA"/>
</dbReference>
<keyword evidence="1" id="KW-0472">Membrane</keyword>
<protein>
    <recommendedName>
        <fullName evidence="4">TMhelix containing protein</fullName>
    </recommendedName>
</protein>
<accession>A0ABW5X8M2</accession>
<keyword evidence="1" id="KW-0812">Transmembrane</keyword>
<proteinExistence type="predicted"/>
<evidence type="ECO:0000256" key="1">
    <source>
        <dbReference type="SAM" id="Phobius"/>
    </source>
</evidence>
<feature type="transmembrane region" description="Helical" evidence="1">
    <location>
        <begin position="28"/>
        <end position="47"/>
    </location>
</feature>
<gene>
    <name evidence="2" type="ORF">ACFSYS_11925</name>
</gene>
<evidence type="ECO:0000313" key="3">
    <source>
        <dbReference type="Proteomes" id="UP001597438"/>
    </source>
</evidence>
<dbReference type="Proteomes" id="UP001597438">
    <property type="component" value="Unassembled WGS sequence"/>
</dbReference>
<comment type="caution">
    <text evidence="2">The sequence shown here is derived from an EMBL/GenBank/DDBJ whole genome shotgun (WGS) entry which is preliminary data.</text>
</comment>
<reference evidence="3" key="1">
    <citation type="journal article" date="2019" name="Int. J. Syst. Evol. Microbiol.">
        <title>The Global Catalogue of Microorganisms (GCM) 10K type strain sequencing project: providing services to taxonomists for standard genome sequencing and annotation.</title>
        <authorList>
            <consortium name="The Broad Institute Genomics Platform"/>
            <consortium name="The Broad Institute Genome Sequencing Center for Infectious Disease"/>
            <person name="Wu L."/>
            <person name="Ma J."/>
        </authorList>
    </citation>
    <scope>NUCLEOTIDE SEQUENCE [LARGE SCALE GENOMIC DNA]</scope>
    <source>
        <strain evidence="3">KCTC 52925</strain>
    </source>
</reference>
<organism evidence="2 3">
    <name type="scientific">Christiangramia antarctica</name>
    <dbReference type="NCBI Taxonomy" id="2058158"/>
    <lineage>
        <taxon>Bacteria</taxon>
        <taxon>Pseudomonadati</taxon>
        <taxon>Bacteroidota</taxon>
        <taxon>Flavobacteriia</taxon>
        <taxon>Flavobacteriales</taxon>
        <taxon>Flavobacteriaceae</taxon>
        <taxon>Christiangramia</taxon>
    </lineage>
</organism>
<evidence type="ECO:0000313" key="2">
    <source>
        <dbReference type="EMBL" id="MFD2833996.1"/>
    </source>
</evidence>